<gene>
    <name evidence="1" type="ORF">CO657_04820</name>
</gene>
<keyword evidence="2" id="KW-1185">Reference proteome</keyword>
<dbReference type="Proteomes" id="UP000220927">
    <property type="component" value="Chromosome"/>
</dbReference>
<dbReference type="KEGG" id="rad:CO657_04820"/>
<reference evidence="1 2" key="1">
    <citation type="submission" date="2019-01" db="EMBL/GenBank/DDBJ databases">
        <title>Genomic insights into the origins and evolution of symbiotic genes in the Phaseolus vulgaris microsymbionts.</title>
        <authorList>
            <person name="Tong W."/>
        </authorList>
    </citation>
    <scope>NUCLEOTIDE SEQUENCE [LARGE SCALE GENOMIC DNA]</scope>
    <source>
        <strain evidence="1 2">FH23</strain>
    </source>
</reference>
<dbReference type="EMBL" id="CP034998">
    <property type="protein sequence ID" value="QAS80679.1"/>
    <property type="molecule type" value="Genomic_DNA"/>
</dbReference>
<dbReference type="AlphaFoldDB" id="A0AAE5TZ99"/>
<organism evidence="1 2">
    <name type="scientific">Rhizobium acidisoli</name>
    <dbReference type="NCBI Taxonomy" id="1538158"/>
    <lineage>
        <taxon>Bacteria</taxon>
        <taxon>Pseudomonadati</taxon>
        <taxon>Pseudomonadota</taxon>
        <taxon>Alphaproteobacteria</taxon>
        <taxon>Hyphomicrobiales</taxon>
        <taxon>Rhizobiaceae</taxon>
        <taxon>Rhizobium/Agrobacterium group</taxon>
        <taxon>Rhizobium</taxon>
    </lineage>
</organism>
<sequence>MGVAAAGYIVRIGAYQQRQHAKDLVEIGECRVALLEADGCLARGIMSASGHAKMQRTTLIACFPSTRPACGNMAFLRQWP</sequence>
<evidence type="ECO:0000313" key="2">
    <source>
        <dbReference type="Proteomes" id="UP000220927"/>
    </source>
</evidence>
<protein>
    <submittedName>
        <fullName evidence="1">Uncharacterized protein</fullName>
    </submittedName>
</protein>
<accession>A0AAE5TZ99</accession>
<name>A0AAE5TZ99_9HYPH</name>
<proteinExistence type="predicted"/>
<evidence type="ECO:0000313" key="1">
    <source>
        <dbReference type="EMBL" id="QAS80679.1"/>
    </source>
</evidence>